<sequence length="338" mass="38299">MTLKERIDVLARLGSHLLQEDDYLEAVMKRTEYNNGWFTVAQQQASISAIARQFLDRAALEAWASPYELEPATPQTVGIVMAGNIPLVGFHDWLSVFVAGHRAVVKLSEKDQFLFPYLMKVLQQLDSRTAGYVKLANRLEGFDAVIATGSNNAARYFEAYFGKYPHIIRRNRNAAAVLSGSETPEELNALGQDVFQYYGLGCRNVSKVYVPKGYDFGPLLQALHNYREVVLNTKYKNNFDYNYALHLLNNEPFRANGCIMLLENPQLHSRIACLHYEYFETIDEVEKDLQARKGELQCVVARPGLLQRPAFAFGKAQQPSLTDYPDDVNLLEFLAQLS</sequence>
<proteinExistence type="predicted"/>
<protein>
    <submittedName>
        <fullName evidence="1">Acyl-CoA reductase</fullName>
    </submittedName>
</protein>
<dbReference type="InterPro" id="IPR016161">
    <property type="entry name" value="Ald_DH/histidinol_DH"/>
</dbReference>
<evidence type="ECO:0000313" key="1">
    <source>
        <dbReference type="EMBL" id="TXB60079.1"/>
    </source>
</evidence>
<dbReference type="Proteomes" id="UP000321580">
    <property type="component" value="Unassembled WGS sequence"/>
</dbReference>
<dbReference type="AlphaFoldDB" id="A0A5C6RFN9"/>
<accession>A0A5C6RFN9</accession>
<reference evidence="1 2" key="1">
    <citation type="submission" date="2019-08" db="EMBL/GenBank/DDBJ databases">
        <title>Genome of Phaeodactylibacter luteus.</title>
        <authorList>
            <person name="Bowman J.P."/>
        </authorList>
    </citation>
    <scope>NUCLEOTIDE SEQUENCE [LARGE SCALE GENOMIC DNA]</scope>
    <source>
        <strain evidence="1 2">KCTC 42180</strain>
    </source>
</reference>
<comment type="caution">
    <text evidence="1">The sequence shown here is derived from an EMBL/GenBank/DDBJ whole genome shotgun (WGS) entry which is preliminary data.</text>
</comment>
<gene>
    <name evidence="1" type="ORF">FRY97_20900</name>
</gene>
<dbReference type="GO" id="GO:0016491">
    <property type="term" value="F:oxidoreductase activity"/>
    <property type="evidence" value="ECO:0007669"/>
    <property type="project" value="InterPro"/>
</dbReference>
<dbReference type="SUPFAM" id="SSF53720">
    <property type="entry name" value="ALDH-like"/>
    <property type="match status" value="1"/>
</dbReference>
<organism evidence="1 2">
    <name type="scientific">Phaeodactylibacter luteus</name>
    <dbReference type="NCBI Taxonomy" id="1564516"/>
    <lineage>
        <taxon>Bacteria</taxon>
        <taxon>Pseudomonadati</taxon>
        <taxon>Bacteroidota</taxon>
        <taxon>Saprospiria</taxon>
        <taxon>Saprospirales</taxon>
        <taxon>Haliscomenobacteraceae</taxon>
        <taxon>Phaeodactylibacter</taxon>
    </lineage>
</organism>
<dbReference type="OrthoDB" id="1522941at2"/>
<name>A0A5C6RFN9_9BACT</name>
<keyword evidence="2" id="KW-1185">Reference proteome</keyword>
<dbReference type="EMBL" id="VOOR01000083">
    <property type="protein sequence ID" value="TXB60079.1"/>
    <property type="molecule type" value="Genomic_DNA"/>
</dbReference>
<evidence type="ECO:0000313" key="2">
    <source>
        <dbReference type="Proteomes" id="UP000321580"/>
    </source>
</evidence>